<dbReference type="AlphaFoldDB" id="A0A7C1K0M1"/>
<evidence type="ECO:0000256" key="2">
    <source>
        <dbReference type="ARBA" id="ARBA00006236"/>
    </source>
</evidence>
<evidence type="ECO:0000256" key="5">
    <source>
        <dbReference type="ARBA" id="ARBA00022692"/>
    </source>
</evidence>
<evidence type="ECO:0000313" key="9">
    <source>
        <dbReference type="EMBL" id="HEF65442.1"/>
    </source>
</evidence>
<dbReference type="InterPro" id="IPR011701">
    <property type="entry name" value="MFS"/>
</dbReference>
<dbReference type="NCBIfam" id="TIGR00710">
    <property type="entry name" value="efflux_Bcr_CflA"/>
    <property type="match status" value="1"/>
</dbReference>
<evidence type="ECO:0000256" key="6">
    <source>
        <dbReference type="ARBA" id="ARBA00022989"/>
    </source>
</evidence>
<evidence type="ECO:0000256" key="1">
    <source>
        <dbReference type="ARBA" id="ARBA00004651"/>
    </source>
</evidence>
<feature type="domain" description="Major facilitator superfamily (MFS) profile" evidence="8">
    <location>
        <begin position="25"/>
        <end position="413"/>
    </location>
</feature>
<protein>
    <submittedName>
        <fullName evidence="9">Bcr/CflA family efflux MFS transporter</fullName>
    </submittedName>
</protein>
<dbReference type="InterPro" id="IPR036259">
    <property type="entry name" value="MFS_trans_sf"/>
</dbReference>
<organism evidence="9">
    <name type="scientific">Thermomicrobium roseum</name>
    <dbReference type="NCBI Taxonomy" id="500"/>
    <lineage>
        <taxon>Bacteria</taxon>
        <taxon>Pseudomonadati</taxon>
        <taxon>Thermomicrobiota</taxon>
        <taxon>Thermomicrobia</taxon>
        <taxon>Thermomicrobiales</taxon>
        <taxon>Thermomicrobiaceae</taxon>
        <taxon>Thermomicrobium</taxon>
    </lineage>
</organism>
<dbReference type="EMBL" id="DSJL01000011">
    <property type="protein sequence ID" value="HEF65442.1"/>
    <property type="molecule type" value="Genomic_DNA"/>
</dbReference>
<proteinExistence type="inferred from homology"/>
<evidence type="ECO:0000256" key="7">
    <source>
        <dbReference type="ARBA" id="ARBA00023136"/>
    </source>
</evidence>
<keyword evidence="6" id="KW-1133">Transmembrane helix</keyword>
<dbReference type="GO" id="GO:0005886">
    <property type="term" value="C:plasma membrane"/>
    <property type="evidence" value="ECO:0007669"/>
    <property type="project" value="UniProtKB-SubCell"/>
</dbReference>
<dbReference type="Pfam" id="PF07690">
    <property type="entry name" value="MFS_1"/>
    <property type="match status" value="1"/>
</dbReference>
<keyword evidence="7" id="KW-0472">Membrane</keyword>
<name>A0A7C1K0M1_THERO</name>
<dbReference type="PROSITE" id="PS50850">
    <property type="entry name" value="MFS"/>
    <property type="match status" value="1"/>
</dbReference>
<accession>A0A7C1K0M1</accession>
<keyword evidence="3" id="KW-0813">Transport</keyword>
<dbReference type="Gene3D" id="1.20.1720.10">
    <property type="entry name" value="Multidrug resistance protein D"/>
    <property type="match status" value="1"/>
</dbReference>
<keyword evidence="4" id="KW-1003">Cell membrane</keyword>
<reference evidence="9" key="1">
    <citation type="journal article" date="2020" name="mSystems">
        <title>Genome- and Community-Level Interaction Insights into Carbon Utilization and Element Cycling Functions of Hydrothermarchaeota in Hydrothermal Sediment.</title>
        <authorList>
            <person name="Zhou Z."/>
            <person name="Liu Y."/>
            <person name="Xu W."/>
            <person name="Pan J."/>
            <person name="Luo Z.H."/>
            <person name="Li M."/>
        </authorList>
    </citation>
    <scope>NUCLEOTIDE SEQUENCE [LARGE SCALE GENOMIC DNA]</scope>
    <source>
        <strain evidence="9">SpSt-222</strain>
    </source>
</reference>
<dbReference type="InterPro" id="IPR020846">
    <property type="entry name" value="MFS_dom"/>
</dbReference>
<dbReference type="SUPFAM" id="SSF103473">
    <property type="entry name" value="MFS general substrate transporter"/>
    <property type="match status" value="1"/>
</dbReference>
<sequence length="416" mass="44283">MGDSEKAVAPTPARVETGALPTWELTALLGLMMAMSAFAIDIMLPALRELADAFQVSETRAQLVVNMYFLGFAAGQLIFGPLSDQIGRRRPLLVATAGYGIAVLLMLFAPSFSLLLALRFVQGSFASGLRATGTALVRDSFRGEAMARILSFAFMVLLAAPLFAPSIGVALLRWGWRAHFAFMAGLAVVVFVWLLARVPETLPPERRAVQSPAHLWEAAKAFWAVKPSLAFMLVLGASYGVLQAYLASAAQLVKGHFGLSNEAFAIAFAGGGLAQVVGTIINGMLITRLGLRRVLPAALLILALATTYLVAVSSLSEPFVVFWLGVLLMFFAIALIFPNANSAALEPLGRIAGFASSLVGFGSTALASIIGTTIGQMSAGDPLRFALGLWIASLANLLVLAWVWRLGWTRLRRASD</sequence>
<evidence type="ECO:0000256" key="3">
    <source>
        <dbReference type="ARBA" id="ARBA00022448"/>
    </source>
</evidence>
<comment type="similarity">
    <text evidence="2">Belongs to the major facilitator superfamily. Bcr/CmlA family.</text>
</comment>
<dbReference type="PANTHER" id="PTHR23502:SF132">
    <property type="entry name" value="POLYAMINE TRANSPORTER 2-RELATED"/>
    <property type="match status" value="1"/>
</dbReference>
<evidence type="ECO:0000259" key="8">
    <source>
        <dbReference type="PROSITE" id="PS50850"/>
    </source>
</evidence>
<dbReference type="GO" id="GO:1990961">
    <property type="term" value="P:xenobiotic detoxification by transmembrane export across the plasma membrane"/>
    <property type="evidence" value="ECO:0007669"/>
    <property type="project" value="InterPro"/>
</dbReference>
<keyword evidence="5" id="KW-0812">Transmembrane</keyword>
<dbReference type="PANTHER" id="PTHR23502">
    <property type="entry name" value="MAJOR FACILITATOR SUPERFAMILY"/>
    <property type="match status" value="1"/>
</dbReference>
<comment type="caution">
    <text evidence="9">The sequence shown here is derived from an EMBL/GenBank/DDBJ whole genome shotgun (WGS) entry which is preliminary data.</text>
</comment>
<comment type="subcellular location">
    <subcellularLocation>
        <location evidence="1">Cell membrane</location>
        <topology evidence="1">Multi-pass membrane protein</topology>
    </subcellularLocation>
</comment>
<dbReference type="CDD" id="cd17320">
    <property type="entry name" value="MFS_MdfA_MDR_like"/>
    <property type="match status" value="1"/>
</dbReference>
<dbReference type="InterPro" id="IPR004812">
    <property type="entry name" value="Efflux_drug-R_Bcr/CmlA"/>
</dbReference>
<evidence type="ECO:0000256" key="4">
    <source>
        <dbReference type="ARBA" id="ARBA00022475"/>
    </source>
</evidence>
<gene>
    <name evidence="9" type="ORF">ENP47_07580</name>
</gene>
<dbReference type="GO" id="GO:0042910">
    <property type="term" value="F:xenobiotic transmembrane transporter activity"/>
    <property type="evidence" value="ECO:0007669"/>
    <property type="project" value="InterPro"/>
</dbReference>